<proteinExistence type="predicted"/>
<comment type="caution">
    <text evidence="1">The sequence shown here is derived from an EMBL/GenBank/DDBJ whole genome shotgun (WGS) entry which is preliminary data.</text>
</comment>
<dbReference type="RefSeq" id="XP_070883768.1">
    <property type="nucleotide sequence ID" value="XM_071029755.1"/>
</dbReference>
<evidence type="ECO:0000313" key="1">
    <source>
        <dbReference type="EMBL" id="KAL2864789.1"/>
    </source>
</evidence>
<sequence>MASYSPKDLQNLPASDSLESISGLTIRGQGDTVEEPDTYDFELVDLLCVNYIPLVQDSLQEDLRAMRKELEAWQAWESAKYEEQVQDKIERHLLPADNSVASKMKRMAYRIKVVDYLRRSSSSWLSRLNNDVKKYSETVQNSEVLSKIHQNLQEHYFPEVSVFKQFRAMLKSVSQAFTLREQHIRQPFLFTHMYHKYDNHLDVFTPEIKVGWFHIHLEDPTDDSPDLVTINFEFSDYTLQFNRALWRSLLPEIDEHLLKKGKRLLSERVMNLVAET</sequence>
<gene>
    <name evidence="1" type="ORF">BJX67DRAFT_360307</name>
</gene>
<accession>A0ABR4LJR4</accession>
<name>A0ABR4LJR4_9EURO</name>
<dbReference type="Proteomes" id="UP001610432">
    <property type="component" value="Unassembled WGS sequence"/>
</dbReference>
<evidence type="ECO:0000313" key="2">
    <source>
        <dbReference type="Proteomes" id="UP001610432"/>
    </source>
</evidence>
<dbReference type="EMBL" id="JBFXLQ010000037">
    <property type="protein sequence ID" value="KAL2864789.1"/>
    <property type="molecule type" value="Genomic_DNA"/>
</dbReference>
<protein>
    <submittedName>
        <fullName evidence="1">Uncharacterized protein</fullName>
    </submittedName>
</protein>
<dbReference type="GeneID" id="98144827"/>
<reference evidence="1 2" key="1">
    <citation type="submission" date="2024-07" db="EMBL/GenBank/DDBJ databases">
        <title>Section-level genome sequencing and comparative genomics of Aspergillus sections Usti and Cavernicolus.</title>
        <authorList>
            <consortium name="Lawrence Berkeley National Laboratory"/>
            <person name="Nybo J.L."/>
            <person name="Vesth T.C."/>
            <person name="Theobald S."/>
            <person name="Frisvad J.C."/>
            <person name="Larsen T.O."/>
            <person name="Kjaerboelling I."/>
            <person name="Rothschild-Mancinelli K."/>
            <person name="Lyhne E.K."/>
            <person name="Kogle M.E."/>
            <person name="Barry K."/>
            <person name="Clum A."/>
            <person name="Na H."/>
            <person name="Ledsgaard L."/>
            <person name="Lin J."/>
            <person name="Lipzen A."/>
            <person name="Kuo A."/>
            <person name="Riley R."/>
            <person name="Mondo S."/>
            <person name="Labutti K."/>
            <person name="Haridas S."/>
            <person name="Pangalinan J."/>
            <person name="Salamov A.A."/>
            <person name="Simmons B.A."/>
            <person name="Magnuson J.K."/>
            <person name="Chen J."/>
            <person name="Drula E."/>
            <person name="Henrissat B."/>
            <person name="Wiebenga A."/>
            <person name="Lubbers R.J."/>
            <person name="Gomes A.C."/>
            <person name="Macurrencykelacurrency M.R."/>
            <person name="Stajich J."/>
            <person name="Grigoriev I.V."/>
            <person name="Mortensen U.H."/>
            <person name="De Vries R.P."/>
            <person name="Baker S.E."/>
            <person name="Andersen M.R."/>
        </authorList>
    </citation>
    <scope>NUCLEOTIDE SEQUENCE [LARGE SCALE GENOMIC DNA]</scope>
    <source>
        <strain evidence="1 2">CBS 449.75</strain>
    </source>
</reference>
<organism evidence="1 2">
    <name type="scientific">Aspergillus lucknowensis</name>
    <dbReference type="NCBI Taxonomy" id="176173"/>
    <lineage>
        <taxon>Eukaryota</taxon>
        <taxon>Fungi</taxon>
        <taxon>Dikarya</taxon>
        <taxon>Ascomycota</taxon>
        <taxon>Pezizomycotina</taxon>
        <taxon>Eurotiomycetes</taxon>
        <taxon>Eurotiomycetidae</taxon>
        <taxon>Eurotiales</taxon>
        <taxon>Aspergillaceae</taxon>
        <taxon>Aspergillus</taxon>
        <taxon>Aspergillus subgen. Nidulantes</taxon>
    </lineage>
</organism>
<keyword evidence="2" id="KW-1185">Reference proteome</keyword>